<comment type="caution">
    <text evidence="2">The sequence shown here is derived from an EMBL/GenBank/DDBJ whole genome shotgun (WGS) entry which is preliminary data.</text>
</comment>
<dbReference type="InterPro" id="IPR015020">
    <property type="entry name" value="Rv2525c-like_Glyco_Hydro-like"/>
</dbReference>
<gene>
    <name evidence="2" type="ORF">ACFSQT_10680</name>
</gene>
<dbReference type="InterPro" id="IPR032676">
    <property type="entry name" value="YkuD_2"/>
</dbReference>
<dbReference type="Proteomes" id="UP001597349">
    <property type="component" value="Unassembled WGS sequence"/>
</dbReference>
<accession>A0ABW4WA72</accession>
<dbReference type="Pfam" id="PF08924">
    <property type="entry name" value="Rv2525c_GlyHyd-like"/>
    <property type="match status" value="1"/>
</dbReference>
<dbReference type="Pfam" id="PF13645">
    <property type="entry name" value="YkuD_2"/>
    <property type="match status" value="1"/>
</dbReference>
<dbReference type="PANTHER" id="PTHR38477:SF1">
    <property type="entry name" value="MUREIN L,D-TRANSPEPTIDASE CATALYTIC DOMAIN FAMILY PROTEIN"/>
    <property type="match status" value="1"/>
</dbReference>
<evidence type="ECO:0000313" key="3">
    <source>
        <dbReference type="Proteomes" id="UP001597349"/>
    </source>
</evidence>
<reference evidence="3" key="1">
    <citation type="journal article" date="2019" name="Int. J. Syst. Evol. Microbiol.">
        <title>The Global Catalogue of Microorganisms (GCM) 10K type strain sequencing project: providing services to taxonomists for standard genome sequencing and annotation.</title>
        <authorList>
            <consortium name="The Broad Institute Genomics Platform"/>
            <consortium name="The Broad Institute Genome Sequencing Center for Infectious Disease"/>
            <person name="Wu L."/>
            <person name="Ma J."/>
        </authorList>
    </citation>
    <scope>NUCLEOTIDE SEQUENCE [LARGE SCALE GENOMIC DNA]</scope>
    <source>
        <strain evidence="3">CGMCC 1.16226</strain>
    </source>
</reference>
<dbReference type="PANTHER" id="PTHR38477">
    <property type="entry name" value="HYPOTHETICAL EXPORTED PROTEIN"/>
    <property type="match status" value="1"/>
</dbReference>
<sequence>MSGATSIDPATSGTHGFDASEKLTAGTAKALRQAGFRFAIRYLSRKSTPPDTDLTADELDVILDADLGLMAVQHVAKSGWDPSEELGIAYGRNAAAHAQSVGLPVGSSVWVDLEEVDNKAAADDVIAYCNAWFKEVEAAGYTSGVYVGSNCNLTGDQLYWQLKTKRYWKSGSNVPDIPQRGYCMVQHIIKNDAVGGVSICRDVTSVDAFGNAPMMAVRGAADLAMVAMAAPAAAAGLIDREEEEAVLRSLAAGNFLAEPMDALIKFRNKRGAPNSARYWAIANFNLRSSEPRLFVFDVRNETVQAYLCAHGKGSEGPTDDGYANVFSNVVGSNCTSLGVYSCAETYEGKHGYSMRLDGLEPTNSHARARAVVVHGADYVSPQFIQQTGRIGRSDGCLVVENRYVTEVVSALTGGSLVIAWHTGG</sequence>
<protein>
    <submittedName>
        <fullName evidence="2">Murein L,D-transpeptidase catalytic domain-containing protein</fullName>
    </submittedName>
</protein>
<evidence type="ECO:0000313" key="2">
    <source>
        <dbReference type="EMBL" id="MFD2053539.1"/>
    </source>
</evidence>
<dbReference type="SUPFAM" id="SSF51445">
    <property type="entry name" value="(Trans)glycosidases"/>
    <property type="match status" value="1"/>
</dbReference>
<proteinExistence type="predicted"/>
<dbReference type="Gene3D" id="3.20.20.80">
    <property type="entry name" value="Glycosidases"/>
    <property type="match status" value="1"/>
</dbReference>
<name>A0ABW4WA72_9HYPH</name>
<evidence type="ECO:0000259" key="1">
    <source>
        <dbReference type="Pfam" id="PF08924"/>
    </source>
</evidence>
<feature type="domain" description="Rv2525c-like glycoside hydrolase-like" evidence="1">
    <location>
        <begin position="29"/>
        <end position="152"/>
    </location>
</feature>
<organism evidence="2 3">
    <name type="scientific">Mesorhizobium calcicola</name>
    <dbReference type="NCBI Taxonomy" id="1300310"/>
    <lineage>
        <taxon>Bacteria</taxon>
        <taxon>Pseudomonadati</taxon>
        <taxon>Pseudomonadota</taxon>
        <taxon>Alphaproteobacteria</taxon>
        <taxon>Hyphomicrobiales</taxon>
        <taxon>Phyllobacteriaceae</taxon>
        <taxon>Mesorhizobium</taxon>
    </lineage>
</organism>
<dbReference type="InterPro" id="IPR017853">
    <property type="entry name" value="GH"/>
</dbReference>
<keyword evidence="3" id="KW-1185">Reference proteome</keyword>
<dbReference type="RefSeq" id="WP_379018311.1">
    <property type="nucleotide sequence ID" value="NZ_JBHUGY010000018.1"/>
</dbReference>
<dbReference type="EMBL" id="JBHUGY010000018">
    <property type="protein sequence ID" value="MFD2053539.1"/>
    <property type="molecule type" value="Genomic_DNA"/>
</dbReference>